<dbReference type="PANTHER" id="PTHR11440">
    <property type="entry name" value="LECITHIN-CHOLESTEROL ACYLTRANSFERASE-RELATED"/>
    <property type="match status" value="1"/>
</dbReference>
<protein>
    <submittedName>
        <fullName evidence="2">LACT-domain-containing protein</fullName>
    </submittedName>
</protein>
<evidence type="ECO:0000313" key="2">
    <source>
        <dbReference type="EMBL" id="RKP21542.1"/>
    </source>
</evidence>
<dbReference type="InterPro" id="IPR029058">
    <property type="entry name" value="AB_hydrolase_fold"/>
</dbReference>
<feature type="transmembrane region" description="Helical" evidence="1">
    <location>
        <begin position="104"/>
        <end position="123"/>
    </location>
</feature>
<dbReference type="SUPFAM" id="SSF53474">
    <property type="entry name" value="alpha/beta-Hydrolases"/>
    <property type="match status" value="1"/>
</dbReference>
<dbReference type="EMBL" id="ML004946">
    <property type="protein sequence ID" value="RKP21542.1"/>
    <property type="molecule type" value="Genomic_DNA"/>
</dbReference>
<proteinExistence type="predicted"/>
<reference evidence="3" key="1">
    <citation type="journal article" date="2018" name="Nat. Microbiol.">
        <title>Leveraging single-cell genomics to expand the fungal tree of life.</title>
        <authorList>
            <person name="Ahrendt S.R."/>
            <person name="Quandt C.A."/>
            <person name="Ciobanu D."/>
            <person name="Clum A."/>
            <person name="Salamov A."/>
            <person name="Andreopoulos B."/>
            <person name="Cheng J.F."/>
            <person name="Woyke T."/>
            <person name="Pelin A."/>
            <person name="Henrissat B."/>
            <person name="Reynolds N.K."/>
            <person name="Benny G.L."/>
            <person name="Smith M.E."/>
            <person name="James T.Y."/>
            <person name="Grigoriev I.V."/>
        </authorList>
    </citation>
    <scope>NUCLEOTIDE SEQUENCE [LARGE SCALE GENOMIC DNA]</scope>
    <source>
        <strain evidence="3">CSF55</strain>
    </source>
</reference>
<accession>A0A4P9YQI2</accession>
<dbReference type="InterPro" id="IPR003386">
    <property type="entry name" value="LACT/PDAT_acylTrfase"/>
</dbReference>
<keyword evidence="1" id="KW-0812">Transmembrane</keyword>
<evidence type="ECO:0000256" key="1">
    <source>
        <dbReference type="SAM" id="Phobius"/>
    </source>
</evidence>
<name>A0A4P9YQI2_ROZAC</name>
<dbReference type="GO" id="GO:0006629">
    <property type="term" value="P:lipid metabolic process"/>
    <property type="evidence" value="ECO:0007669"/>
    <property type="project" value="InterPro"/>
</dbReference>
<dbReference type="Pfam" id="PF02450">
    <property type="entry name" value="LCAT"/>
    <property type="match status" value="1"/>
</dbReference>
<dbReference type="GO" id="GO:0008374">
    <property type="term" value="F:O-acyltransferase activity"/>
    <property type="evidence" value="ECO:0007669"/>
    <property type="project" value="InterPro"/>
</dbReference>
<keyword evidence="1" id="KW-0472">Membrane</keyword>
<gene>
    <name evidence="2" type="ORF">ROZALSC1DRAFT_20432</name>
</gene>
<sequence>MNNEVKVRKLLVPISKNKHLFVSRYEYFYFKTILTVWLRLSPEIGFPSMNNESRNLRQRKKDFVAEDSEAVVNSPMPFREKVKYLTTEITTTRPSSSKYFKRKLFCRFALGPLLGVLFTLFFLKSFLDSDRVEFLKLIFDNDLLKILPNSLANDIVANITNIFRQQEPSLEDLIPGKSLNALGASAKFPVFIIPGITSSGLELWKGQECAEPYFRKRLWGTTSMIRLILTDKQCWLNHMKLNITDGLDPADIKLRAAQGLEAADFLIPGYWVWAKIIENLAEVGYDHSSLFLASYDWRLAFEDLEIRDQYFSRLKAQIEFHHKVFNEKIVLLSHSMGSNLVFYFMKWVESSKGGKGGSKWIEKHIEHFINIAGPLLGAPKSLSAALSGETRDTAQLGQVESAVLEFFFSREERAEVFRMYGGILGLLPKGGNLLWGDGKSSVDESIPHMIILNEETNRQNLTTEQALNLTLSCLPKPSYDRFNRQFSMGYDPYAPDEPKYWTNPLESKLPLAPSMKISCFYGVNKPTERAFIYQPNEPQNGKNNISIPFIVSKSFESDNNNPLKYASGVFLEDGDGTVPVLSNGFMCRHGWKSKLFNPSGVSIHTREYVHEPVSLVSDIRGGPKTSDHVDILGNHHLITDS</sequence>
<dbReference type="Gene3D" id="3.40.50.1820">
    <property type="entry name" value="alpha/beta hydrolase"/>
    <property type="match status" value="1"/>
</dbReference>
<keyword evidence="1" id="KW-1133">Transmembrane helix</keyword>
<dbReference type="Proteomes" id="UP000281549">
    <property type="component" value="Unassembled WGS sequence"/>
</dbReference>
<organism evidence="2 3">
    <name type="scientific">Rozella allomycis (strain CSF55)</name>
    <dbReference type="NCBI Taxonomy" id="988480"/>
    <lineage>
        <taxon>Eukaryota</taxon>
        <taxon>Fungi</taxon>
        <taxon>Fungi incertae sedis</taxon>
        <taxon>Cryptomycota</taxon>
        <taxon>Cryptomycota incertae sedis</taxon>
        <taxon>Rozella</taxon>
    </lineage>
</organism>
<dbReference type="AlphaFoldDB" id="A0A4P9YQI2"/>
<evidence type="ECO:0000313" key="3">
    <source>
        <dbReference type="Proteomes" id="UP000281549"/>
    </source>
</evidence>